<feature type="region of interest" description="Disordered" evidence="1">
    <location>
        <begin position="1"/>
        <end position="20"/>
    </location>
</feature>
<keyword evidence="2" id="KW-0472">Membrane</keyword>
<gene>
    <name evidence="3" type="ORF">Gasu_00470</name>
</gene>
<feature type="transmembrane region" description="Helical" evidence="2">
    <location>
        <begin position="232"/>
        <end position="251"/>
    </location>
</feature>
<sequence>MEAFSGSFAEERQPLDRKSTFREATRHAQERLVVENSFQELRSNLAAFTANNDLLRKTLRNQDSLWSLQRLESIQRQNVDLTRYILSVYFSLASRITYGHGYRGLTAAKKDLNRAVQDFRSLLLELATQLQGEISGELGCTRDKDKRTICIEEDNDKLLDNQSPSAISFEECIGSFPPPVETASENRRKILLHFSQNNESNLATVEEFLLELNRNNISFFTLRMKWSQLARYTLSTCLFFIIIVTAGLIVFRPL</sequence>
<evidence type="ECO:0000256" key="2">
    <source>
        <dbReference type="SAM" id="Phobius"/>
    </source>
</evidence>
<evidence type="ECO:0000256" key="1">
    <source>
        <dbReference type="SAM" id="MobiDB-lite"/>
    </source>
</evidence>
<feature type="compositionally biased region" description="Basic and acidic residues" evidence="1">
    <location>
        <begin position="9"/>
        <end position="20"/>
    </location>
</feature>
<dbReference type="KEGG" id="gsl:Gasu_00470"/>
<organism evidence="3 4">
    <name type="scientific">Galdieria sulphuraria</name>
    <name type="common">Red alga</name>
    <dbReference type="NCBI Taxonomy" id="130081"/>
    <lineage>
        <taxon>Eukaryota</taxon>
        <taxon>Rhodophyta</taxon>
        <taxon>Bangiophyceae</taxon>
        <taxon>Galdieriales</taxon>
        <taxon>Galdieriaceae</taxon>
        <taxon>Galdieria</taxon>
    </lineage>
</organism>
<proteinExistence type="predicted"/>
<dbReference type="Gramene" id="EME32676">
    <property type="protein sequence ID" value="EME32676"/>
    <property type="gene ID" value="Gasu_00470"/>
</dbReference>
<name>M2W9U0_GALSU</name>
<protein>
    <submittedName>
        <fullName evidence="3">Uncharacterized protein</fullName>
    </submittedName>
</protein>
<dbReference type="AlphaFoldDB" id="M2W9U0"/>
<dbReference type="RefSeq" id="XP_005709196.1">
    <property type="nucleotide sequence ID" value="XM_005709139.1"/>
</dbReference>
<dbReference type="EMBL" id="KB454484">
    <property type="protein sequence ID" value="EME32676.1"/>
    <property type="molecule type" value="Genomic_DNA"/>
</dbReference>
<dbReference type="Proteomes" id="UP000030680">
    <property type="component" value="Unassembled WGS sequence"/>
</dbReference>
<dbReference type="OrthoDB" id="10394860at2759"/>
<keyword evidence="4" id="KW-1185">Reference proteome</keyword>
<accession>M2W9U0</accession>
<evidence type="ECO:0000313" key="3">
    <source>
        <dbReference type="EMBL" id="EME32676.1"/>
    </source>
</evidence>
<reference evidence="4" key="1">
    <citation type="journal article" date="2013" name="Science">
        <title>Gene transfer from bacteria and archaea facilitated evolution of an extremophilic eukaryote.</title>
        <authorList>
            <person name="Schonknecht G."/>
            <person name="Chen W.H."/>
            <person name="Ternes C.M."/>
            <person name="Barbier G.G."/>
            <person name="Shrestha R.P."/>
            <person name="Stanke M."/>
            <person name="Brautigam A."/>
            <person name="Baker B.J."/>
            <person name="Banfield J.F."/>
            <person name="Garavito R.M."/>
            <person name="Carr K."/>
            <person name="Wilkerson C."/>
            <person name="Rensing S.A."/>
            <person name="Gagneul D."/>
            <person name="Dickenson N.E."/>
            <person name="Oesterhelt C."/>
            <person name="Lercher M.J."/>
            <person name="Weber A.P."/>
        </authorList>
    </citation>
    <scope>NUCLEOTIDE SEQUENCE [LARGE SCALE GENOMIC DNA]</scope>
    <source>
        <strain evidence="4">074W</strain>
    </source>
</reference>
<keyword evidence="2" id="KW-0812">Transmembrane</keyword>
<keyword evidence="2" id="KW-1133">Transmembrane helix</keyword>
<dbReference type="GeneID" id="17091237"/>
<evidence type="ECO:0000313" key="4">
    <source>
        <dbReference type="Proteomes" id="UP000030680"/>
    </source>
</evidence>